<sequence>MATMMFAKQALRAGHAGLLLGVLCTALQLAGCASSLKDAASESSAESAAAASLEESLEGRWGIRVEGLRLSAANSMLDFRYRVLDAKKAAPLLDGKNQPYLLDAAHGATLGVPDTPVLGRIRQTARNNNILTDRTYFIMFGNPGKVLRSGDKVTLLLGQVKIADLSVQ</sequence>
<accession>A0A3E1R6T6</accession>
<dbReference type="EMBL" id="QFZK01000023">
    <property type="protein sequence ID" value="RFO95088.1"/>
    <property type="molecule type" value="Genomic_DNA"/>
</dbReference>
<gene>
    <name evidence="1" type="ORF">DIC66_20235</name>
</gene>
<dbReference type="Proteomes" id="UP000260665">
    <property type="component" value="Unassembled WGS sequence"/>
</dbReference>
<evidence type="ECO:0000313" key="2">
    <source>
        <dbReference type="Proteomes" id="UP000260665"/>
    </source>
</evidence>
<proteinExistence type="predicted"/>
<comment type="caution">
    <text evidence="1">The sequence shown here is derived from an EMBL/GenBank/DDBJ whole genome shotgun (WGS) entry which is preliminary data.</text>
</comment>
<name>A0A3E1R6T6_9BURK</name>
<organism evidence="1 2">
    <name type="scientific">Rhodoferax lacus</name>
    <dbReference type="NCBI Taxonomy" id="2184758"/>
    <lineage>
        <taxon>Bacteria</taxon>
        <taxon>Pseudomonadati</taxon>
        <taxon>Pseudomonadota</taxon>
        <taxon>Betaproteobacteria</taxon>
        <taxon>Burkholderiales</taxon>
        <taxon>Comamonadaceae</taxon>
        <taxon>Rhodoferax</taxon>
    </lineage>
</organism>
<keyword evidence="2" id="KW-1185">Reference proteome</keyword>
<protein>
    <submittedName>
        <fullName evidence="1">Uncharacterized protein</fullName>
    </submittedName>
</protein>
<reference evidence="1 2" key="1">
    <citation type="submission" date="2018-05" db="EMBL/GenBank/DDBJ databases">
        <title>Rhodoferax soyangensis sp.nov., isolated from an oligotrophic freshwater lake.</title>
        <authorList>
            <person name="Park M."/>
        </authorList>
    </citation>
    <scope>NUCLEOTIDE SEQUENCE [LARGE SCALE GENOMIC DNA]</scope>
    <source>
        <strain evidence="1 2">IMCC26218</strain>
    </source>
</reference>
<dbReference type="AlphaFoldDB" id="A0A3E1R6T6"/>
<evidence type="ECO:0000313" key="1">
    <source>
        <dbReference type="EMBL" id="RFO95088.1"/>
    </source>
</evidence>